<evidence type="ECO:0000256" key="10">
    <source>
        <dbReference type="ARBA" id="ARBA00023136"/>
    </source>
</evidence>
<accession>A0AAE1K7T4</accession>
<evidence type="ECO:0000256" key="13">
    <source>
        <dbReference type="SAM" id="MobiDB-lite"/>
    </source>
</evidence>
<keyword evidence="6" id="KW-0732">Signal</keyword>
<evidence type="ECO:0000256" key="9">
    <source>
        <dbReference type="ARBA" id="ARBA00022989"/>
    </source>
</evidence>
<dbReference type="PROSITE" id="PS50011">
    <property type="entry name" value="PROTEIN_KINASE_DOM"/>
    <property type="match status" value="1"/>
</dbReference>
<keyword evidence="8" id="KW-0067">ATP-binding</keyword>
<comment type="caution">
    <text evidence="15">The sequence shown here is derived from an EMBL/GenBank/DDBJ whole genome shotgun (WGS) entry which is preliminary data.</text>
</comment>
<organism evidence="15 16">
    <name type="scientific">Acacia crassicarpa</name>
    <name type="common">northern wattle</name>
    <dbReference type="NCBI Taxonomy" id="499986"/>
    <lineage>
        <taxon>Eukaryota</taxon>
        <taxon>Viridiplantae</taxon>
        <taxon>Streptophyta</taxon>
        <taxon>Embryophyta</taxon>
        <taxon>Tracheophyta</taxon>
        <taxon>Spermatophyta</taxon>
        <taxon>Magnoliopsida</taxon>
        <taxon>eudicotyledons</taxon>
        <taxon>Gunneridae</taxon>
        <taxon>Pentapetalae</taxon>
        <taxon>rosids</taxon>
        <taxon>fabids</taxon>
        <taxon>Fabales</taxon>
        <taxon>Fabaceae</taxon>
        <taxon>Caesalpinioideae</taxon>
        <taxon>mimosoid clade</taxon>
        <taxon>Acacieae</taxon>
        <taxon>Acacia</taxon>
    </lineage>
</organism>
<name>A0AAE1K7T4_9FABA</name>
<comment type="similarity">
    <text evidence="2">In the N-terminal section; belongs to the leguminous lectin family.</text>
</comment>
<dbReference type="GO" id="GO:0005886">
    <property type="term" value="C:plasma membrane"/>
    <property type="evidence" value="ECO:0007669"/>
    <property type="project" value="UniProtKB-SubCell"/>
</dbReference>
<evidence type="ECO:0000259" key="14">
    <source>
        <dbReference type="PROSITE" id="PS50011"/>
    </source>
</evidence>
<dbReference type="EMBL" id="JAWXYG010000007">
    <property type="protein sequence ID" value="KAK4267814.1"/>
    <property type="molecule type" value="Genomic_DNA"/>
</dbReference>
<evidence type="ECO:0000256" key="6">
    <source>
        <dbReference type="ARBA" id="ARBA00022729"/>
    </source>
</evidence>
<evidence type="ECO:0000313" key="16">
    <source>
        <dbReference type="Proteomes" id="UP001293593"/>
    </source>
</evidence>
<dbReference type="PANTHER" id="PTHR45631">
    <property type="entry name" value="OS07G0107800 PROTEIN-RELATED"/>
    <property type="match status" value="1"/>
</dbReference>
<keyword evidence="4" id="KW-1003">Cell membrane</keyword>
<evidence type="ECO:0000256" key="3">
    <source>
        <dbReference type="ARBA" id="ARBA00010217"/>
    </source>
</evidence>
<evidence type="ECO:0000256" key="2">
    <source>
        <dbReference type="ARBA" id="ARBA00008536"/>
    </source>
</evidence>
<sequence length="229" mass="25812">MELGDVDGLLLEKNQNVLKWSDRLEVAVDAATGLEYLHNGCKTPIIHRDLKPSNILLNKFMVAKIADFGLSRAFINERDSHLSTQLAGTRSYIDPEFQRFGKLDKRSDIYSFGMILLQLITGHPSIRKQLDDPYFIIDWIHTKIECRDIHGIVDQRLNGEFQVSSARRAVETAMSCIEPQPIQRPDISYVLNELSLGMEIDHANSNGSQGLPINHHSGQLDSMSTLSAR</sequence>
<keyword evidence="9" id="KW-1133">Transmembrane helix</keyword>
<evidence type="ECO:0000256" key="5">
    <source>
        <dbReference type="ARBA" id="ARBA00022692"/>
    </source>
</evidence>
<keyword evidence="16" id="KW-1185">Reference proteome</keyword>
<dbReference type="InterPro" id="IPR000719">
    <property type="entry name" value="Prot_kinase_dom"/>
</dbReference>
<keyword evidence="10" id="KW-0472">Membrane</keyword>
<gene>
    <name evidence="15" type="ORF">QN277_024547</name>
</gene>
<evidence type="ECO:0000313" key="15">
    <source>
        <dbReference type="EMBL" id="KAK4267814.1"/>
    </source>
</evidence>
<dbReference type="GO" id="GO:0004672">
    <property type="term" value="F:protein kinase activity"/>
    <property type="evidence" value="ECO:0007669"/>
    <property type="project" value="InterPro"/>
</dbReference>
<dbReference type="SMART" id="SM00220">
    <property type="entry name" value="S_TKc"/>
    <property type="match status" value="1"/>
</dbReference>
<evidence type="ECO:0000256" key="1">
    <source>
        <dbReference type="ARBA" id="ARBA00004251"/>
    </source>
</evidence>
<comment type="similarity">
    <text evidence="3">In the C-terminal section; belongs to the protein kinase superfamily. Ser/Thr protein kinase family.</text>
</comment>
<evidence type="ECO:0000256" key="8">
    <source>
        <dbReference type="ARBA" id="ARBA00022840"/>
    </source>
</evidence>
<dbReference type="FunFam" id="1.10.510.10:FF:000240">
    <property type="entry name" value="Lectin-domain containing receptor kinase A4.3"/>
    <property type="match status" value="1"/>
</dbReference>
<dbReference type="GO" id="GO:0002229">
    <property type="term" value="P:defense response to oomycetes"/>
    <property type="evidence" value="ECO:0007669"/>
    <property type="project" value="UniProtKB-ARBA"/>
</dbReference>
<evidence type="ECO:0000256" key="11">
    <source>
        <dbReference type="ARBA" id="ARBA00023170"/>
    </source>
</evidence>
<comment type="subcellular location">
    <subcellularLocation>
        <location evidence="1">Cell membrane</location>
        <topology evidence="1">Single-pass type I membrane protein</topology>
    </subcellularLocation>
</comment>
<dbReference type="PROSITE" id="PS00108">
    <property type="entry name" value="PROTEIN_KINASE_ST"/>
    <property type="match status" value="1"/>
</dbReference>
<feature type="domain" description="Protein kinase" evidence="14">
    <location>
        <begin position="1"/>
        <end position="196"/>
    </location>
</feature>
<dbReference type="Gene3D" id="1.10.510.10">
    <property type="entry name" value="Transferase(Phosphotransferase) domain 1"/>
    <property type="match status" value="1"/>
</dbReference>
<keyword evidence="5" id="KW-0812">Transmembrane</keyword>
<dbReference type="Pfam" id="PF00069">
    <property type="entry name" value="Pkinase"/>
    <property type="match status" value="1"/>
</dbReference>
<evidence type="ECO:0000256" key="12">
    <source>
        <dbReference type="ARBA" id="ARBA00023180"/>
    </source>
</evidence>
<dbReference type="PANTHER" id="PTHR45631:SF212">
    <property type="entry name" value="PROTEIN KINASE DOMAIN-CONTAINING PROTEIN"/>
    <property type="match status" value="1"/>
</dbReference>
<dbReference type="InterPro" id="IPR008271">
    <property type="entry name" value="Ser/Thr_kinase_AS"/>
</dbReference>
<dbReference type="AlphaFoldDB" id="A0AAE1K7T4"/>
<dbReference type="InterPro" id="IPR011009">
    <property type="entry name" value="Kinase-like_dom_sf"/>
</dbReference>
<protein>
    <recommendedName>
        <fullName evidence="14">Protein kinase domain-containing protein</fullName>
    </recommendedName>
</protein>
<keyword evidence="12" id="KW-0325">Glycoprotein</keyword>
<keyword evidence="11" id="KW-0675">Receptor</keyword>
<evidence type="ECO:0000256" key="4">
    <source>
        <dbReference type="ARBA" id="ARBA00022475"/>
    </source>
</evidence>
<dbReference type="GO" id="GO:0005524">
    <property type="term" value="F:ATP binding"/>
    <property type="evidence" value="ECO:0007669"/>
    <property type="project" value="UniProtKB-KW"/>
</dbReference>
<dbReference type="Proteomes" id="UP001293593">
    <property type="component" value="Unassembled WGS sequence"/>
</dbReference>
<evidence type="ECO:0000256" key="7">
    <source>
        <dbReference type="ARBA" id="ARBA00022741"/>
    </source>
</evidence>
<proteinExistence type="inferred from homology"/>
<reference evidence="15" key="1">
    <citation type="submission" date="2023-10" db="EMBL/GenBank/DDBJ databases">
        <title>Chromosome-level genome of the transformable northern wattle, Acacia crassicarpa.</title>
        <authorList>
            <person name="Massaro I."/>
            <person name="Sinha N.R."/>
            <person name="Poethig S."/>
            <person name="Leichty A.R."/>
        </authorList>
    </citation>
    <scope>NUCLEOTIDE SEQUENCE</scope>
    <source>
        <strain evidence="15">Acra3RX</strain>
        <tissue evidence="15">Leaf</tissue>
    </source>
</reference>
<feature type="region of interest" description="Disordered" evidence="13">
    <location>
        <begin position="207"/>
        <end position="229"/>
    </location>
</feature>
<keyword evidence="7" id="KW-0547">Nucleotide-binding</keyword>
<dbReference type="SUPFAM" id="SSF56112">
    <property type="entry name" value="Protein kinase-like (PK-like)"/>
    <property type="match status" value="1"/>
</dbReference>